<reference evidence="1" key="2">
    <citation type="submission" date="2025-09" db="UniProtKB">
        <authorList>
            <consortium name="Ensembl"/>
        </authorList>
    </citation>
    <scope>IDENTIFICATION</scope>
</reference>
<dbReference type="AlphaFoldDB" id="A0A3B5MBX2"/>
<keyword evidence="2" id="KW-1185">Reference proteome</keyword>
<evidence type="ECO:0000313" key="2">
    <source>
        <dbReference type="Proteomes" id="UP000261380"/>
    </source>
</evidence>
<evidence type="ECO:0008006" key="3">
    <source>
        <dbReference type="Google" id="ProtNLM"/>
    </source>
</evidence>
<sequence>MPSIGSTCPLLAVSCLTVSDCVQFESDFHLLELILLAEASKHKPLINAFQVKCRSQQRKQAKKVRKLDLEKAVGSHKAVCNRAVVAERTFIYLCSKLWPALEQQHPTFRHFVPLKNTVATALWKLATGSDYRSVGQLFGVSIMTTCICAQEFCAAGETLLVPEQVRLPLCVGAIIVNIGKGLCWNVLAGLGILHTAKVLRLSTQNIGTVTPSYYTLDDSMCNENVCSPRVVVENAFGWLKGRWKMDSDVQLVRITALTFLPQENQQQVTRPETGD</sequence>
<dbReference type="Ensembl" id="ENSXCOT00000021366.1">
    <property type="protein sequence ID" value="ENSXCOP00000021107.1"/>
    <property type="gene ID" value="ENSXCOG00000015791.1"/>
</dbReference>
<name>A0A3B5MBX2_9TELE</name>
<accession>A0A3B5MBX2</accession>
<dbReference type="Proteomes" id="UP000261380">
    <property type="component" value="Unplaced"/>
</dbReference>
<reference evidence="1" key="1">
    <citation type="submission" date="2025-08" db="UniProtKB">
        <authorList>
            <consortium name="Ensembl"/>
        </authorList>
    </citation>
    <scope>IDENTIFICATION</scope>
</reference>
<protein>
    <recommendedName>
        <fullName evidence="3">DDE Tnp4 domain-containing protein</fullName>
    </recommendedName>
</protein>
<organism evidence="1 2">
    <name type="scientific">Xiphophorus couchianus</name>
    <name type="common">Monterrey platyfish</name>
    <dbReference type="NCBI Taxonomy" id="32473"/>
    <lineage>
        <taxon>Eukaryota</taxon>
        <taxon>Metazoa</taxon>
        <taxon>Chordata</taxon>
        <taxon>Craniata</taxon>
        <taxon>Vertebrata</taxon>
        <taxon>Euteleostomi</taxon>
        <taxon>Actinopterygii</taxon>
        <taxon>Neopterygii</taxon>
        <taxon>Teleostei</taxon>
        <taxon>Neoteleostei</taxon>
        <taxon>Acanthomorphata</taxon>
        <taxon>Ovalentaria</taxon>
        <taxon>Atherinomorphae</taxon>
        <taxon>Cyprinodontiformes</taxon>
        <taxon>Poeciliidae</taxon>
        <taxon>Poeciliinae</taxon>
        <taxon>Xiphophorus</taxon>
    </lineage>
</organism>
<proteinExistence type="predicted"/>
<evidence type="ECO:0000313" key="1">
    <source>
        <dbReference type="Ensembl" id="ENSXCOP00000021107.1"/>
    </source>
</evidence>